<dbReference type="PROSITE" id="PS51746">
    <property type="entry name" value="PPM_2"/>
    <property type="match status" value="1"/>
</dbReference>
<sequence>MQKTNEAVRINRQHRWLSVFQGPAGWLRSLLENRFVQVWMVKKWTVLMVVMAFLLGRATILDELAPFGIAYFAVMYYVRKDLLAWIGAALLAGTYFSIDPHVVLTATQMIVFLLIQKALEKFERAETSYVPILVFVSTAFVELLVIAVSGEITWYALMMIAVQAVLSFILTLIFLQALPVFTVARKYSLKHEEIICLIILLASVMTGTVGWLVGPVTVEHVLSRYLILLFALVGGAPLGASVGVITGLILSLADVNAIYQMSLLAFAGMLAGLLREGKRLSVALGMVLGSSILSIYVGDQAAVVTSTYESLAAALLFLLTPRSMVKTLAKFVPGTQENMKTHYEYARRVRDITAGRVEQFSEVFRQLSKSFKQLTGESQPEKKREEEIGHFMTNVEQKVCSTCSRRGQCWDDQFYRTYKMMTGMMTGIEGNERFSRKDFPFEWGRACVRTDQVLDVMKRQFELHKNDLRWKKQIAESRQLVADQLTGVSQIMEDLAKEIKREGQALHLQEEQVRNALEELGLSIHSIDIVSLEEGNVEIEIVHQFSRGFDECRKIIAPLLSDILGENIAVKREQYEEREGFSTVAFGSAKEYEIETGVAGAAKGGALLSGDSFSTMELGNGKFAVALSDGMGNGERARAESSTALTILQQLLQSGMDERLAIKSVNSVLMLRSPDEMFATVDMALIDLYNAHTTFMKIGSTPSFIKRGSEVIQITANNLPVGILHDIDVDLVSVQLLPGDILIMMTDGIFDAPGYAVNKEIWVRRVIQEIGAETPQDFADCLLERVFRQLKGDIGDDMTVIVARIERYQPEWATFRWPGLSRFERPKTVS</sequence>
<feature type="transmembrane region" description="Helical" evidence="2">
    <location>
        <begin position="154"/>
        <end position="182"/>
    </location>
</feature>
<reference evidence="4 5" key="1">
    <citation type="journal article" date="2009" name="Int. J. Syst. Evol. Microbiol.">
        <title>Paenibacillus contaminans sp. nov., isolated from a contaminated laboratory plate.</title>
        <authorList>
            <person name="Chou J.H."/>
            <person name="Lee J.H."/>
            <person name="Lin M.C."/>
            <person name="Chang P.S."/>
            <person name="Arun A.B."/>
            <person name="Young C.C."/>
            <person name="Chen W.M."/>
        </authorList>
    </citation>
    <scope>NUCLEOTIDE SEQUENCE [LARGE SCALE GENOMIC DNA]</scope>
    <source>
        <strain evidence="4 5">CKOBP-6</strain>
    </source>
</reference>
<feature type="domain" description="PPM-type phosphatase" evidence="3">
    <location>
        <begin position="595"/>
        <end position="805"/>
    </location>
</feature>
<dbReference type="InterPro" id="IPR014221">
    <property type="entry name" value="SpoII_E"/>
</dbReference>
<feature type="transmembrane region" description="Helical" evidence="2">
    <location>
        <begin position="127"/>
        <end position="148"/>
    </location>
</feature>
<dbReference type="SMART" id="SM00332">
    <property type="entry name" value="PP2Cc"/>
    <property type="match status" value="1"/>
</dbReference>
<keyword evidence="2" id="KW-1133">Transmembrane helix</keyword>
<evidence type="ECO:0000256" key="2">
    <source>
        <dbReference type="SAM" id="Phobius"/>
    </source>
</evidence>
<dbReference type="PANTHER" id="PTHR43156:SF2">
    <property type="entry name" value="STAGE II SPORULATION PROTEIN E"/>
    <property type="match status" value="1"/>
</dbReference>
<protein>
    <submittedName>
        <fullName evidence="4">Stage II sporulation protein E</fullName>
        <ecNumber evidence="4">3.1.3.16</ecNumber>
    </submittedName>
</protein>
<feature type="transmembrane region" description="Helical" evidence="2">
    <location>
        <begin position="194"/>
        <end position="213"/>
    </location>
</feature>
<name>A0A329LPA6_9BACL</name>
<feature type="transmembrane region" description="Helical" evidence="2">
    <location>
        <begin position="44"/>
        <end position="62"/>
    </location>
</feature>
<dbReference type="Pfam" id="PF07228">
    <property type="entry name" value="SpoIIE"/>
    <property type="match status" value="1"/>
</dbReference>
<proteinExistence type="predicted"/>
<keyword evidence="1 4" id="KW-0378">Hydrolase</keyword>
<keyword evidence="2" id="KW-0812">Transmembrane</keyword>
<feature type="transmembrane region" description="Helical" evidence="2">
    <location>
        <begin position="257"/>
        <end position="274"/>
    </location>
</feature>
<dbReference type="InterPro" id="IPR001932">
    <property type="entry name" value="PPM-type_phosphatase-like_dom"/>
</dbReference>
<dbReference type="InterPro" id="IPR045768">
    <property type="entry name" value="SpoIIE_N"/>
</dbReference>
<evidence type="ECO:0000259" key="3">
    <source>
        <dbReference type="PROSITE" id="PS51746"/>
    </source>
</evidence>
<dbReference type="GO" id="GO:0004722">
    <property type="term" value="F:protein serine/threonine phosphatase activity"/>
    <property type="evidence" value="ECO:0007669"/>
    <property type="project" value="UniProtKB-EC"/>
</dbReference>
<organism evidence="4 5">
    <name type="scientific">Paenibacillus contaminans</name>
    <dbReference type="NCBI Taxonomy" id="450362"/>
    <lineage>
        <taxon>Bacteria</taxon>
        <taxon>Bacillati</taxon>
        <taxon>Bacillota</taxon>
        <taxon>Bacilli</taxon>
        <taxon>Bacillales</taxon>
        <taxon>Paenibacillaceae</taxon>
        <taxon>Paenibacillus</taxon>
    </lineage>
</organism>
<dbReference type="EC" id="3.1.3.16" evidence="4"/>
<feature type="transmembrane region" description="Helical" evidence="2">
    <location>
        <begin position="82"/>
        <end position="115"/>
    </location>
</feature>
<keyword evidence="5" id="KW-1185">Reference proteome</keyword>
<dbReference type="InterPro" id="IPR052016">
    <property type="entry name" value="Bact_Sigma-Reg"/>
</dbReference>
<feature type="transmembrane region" description="Helical" evidence="2">
    <location>
        <begin position="225"/>
        <end position="250"/>
    </location>
</feature>
<dbReference type="SUPFAM" id="SSF81606">
    <property type="entry name" value="PP2C-like"/>
    <property type="match status" value="1"/>
</dbReference>
<dbReference type="AlphaFoldDB" id="A0A329LPA6"/>
<dbReference type="Gene3D" id="3.60.40.10">
    <property type="entry name" value="PPM-type phosphatase domain"/>
    <property type="match status" value="1"/>
</dbReference>
<accession>A0A329LPA6</accession>
<dbReference type="NCBIfam" id="TIGR02865">
    <property type="entry name" value="spore_II_E"/>
    <property type="match status" value="1"/>
</dbReference>
<evidence type="ECO:0000313" key="4">
    <source>
        <dbReference type="EMBL" id="RAV09684.1"/>
    </source>
</evidence>
<keyword evidence="2" id="KW-0472">Membrane</keyword>
<dbReference type="RefSeq" id="WP_113036482.1">
    <property type="nucleotide sequence ID" value="NZ_QMFB01000048.1"/>
</dbReference>
<dbReference type="Proteomes" id="UP000250369">
    <property type="component" value="Unassembled WGS sequence"/>
</dbReference>
<dbReference type="PANTHER" id="PTHR43156">
    <property type="entry name" value="STAGE II SPORULATION PROTEIN E-RELATED"/>
    <property type="match status" value="1"/>
</dbReference>
<dbReference type="EMBL" id="QMFB01000048">
    <property type="protein sequence ID" value="RAV09684.1"/>
    <property type="molecule type" value="Genomic_DNA"/>
</dbReference>
<dbReference type="Pfam" id="PF19732">
    <property type="entry name" value="SpoIIE_N"/>
    <property type="match status" value="1"/>
</dbReference>
<dbReference type="OrthoDB" id="9763774at2"/>
<evidence type="ECO:0000256" key="1">
    <source>
        <dbReference type="ARBA" id="ARBA00022801"/>
    </source>
</evidence>
<dbReference type="SMART" id="SM00331">
    <property type="entry name" value="PP2C_SIG"/>
    <property type="match status" value="1"/>
</dbReference>
<comment type="caution">
    <text evidence="4">The sequence shown here is derived from an EMBL/GenBank/DDBJ whole genome shotgun (WGS) entry which is preliminary data.</text>
</comment>
<gene>
    <name evidence="4" type="primary">spoIIE</name>
    <name evidence="4" type="ORF">DQG23_39125</name>
</gene>
<evidence type="ECO:0000313" key="5">
    <source>
        <dbReference type="Proteomes" id="UP000250369"/>
    </source>
</evidence>
<dbReference type="InterPro" id="IPR036457">
    <property type="entry name" value="PPM-type-like_dom_sf"/>
</dbReference>